<sequence length="395" mass="41345">MRRRPSVFTRSAVIGVALAAVTAGVVLPVSAAAAASPRASRAAAAARLAPFDPAPMRELLAGLPDPVVAGALVEVRHAGSGRPWAGYAGEVPRGAHFRIGSVTKAFTSTVVLQLVAERRIALDAPVRRYLPELIPAAYEEVTVRQLLDHTSGLPAPAGIPGPADGPGWWLKSLSPEQVVRAAFANAAGGEKGPRPGAVQQYNGVNTFVVGLLVEKVTGHTFTEELDRRLIRPLGLRDTSLPAASDTTIAAPHARPSLGGDEVTEQSPWAWAEGGMISTAADLDRFLTALFRGRLLPPAEQRLAFTVPDAANGPDNKNCVNGTACYSIGGLMRVTLDNGVTVWGKTGSQPGWTTGMFATRDLKRRAVYSLNPTGAASERPYVMAVLKAAFADGSAA</sequence>
<evidence type="ECO:0000259" key="1">
    <source>
        <dbReference type="Pfam" id="PF00144"/>
    </source>
</evidence>
<comment type="caution">
    <text evidence="2">The sequence shown here is derived from an EMBL/GenBank/DDBJ whole genome shotgun (WGS) entry which is preliminary data.</text>
</comment>
<evidence type="ECO:0000313" key="3">
    <source>
        <dbReference type="Proteomes" id="UP000186168"/>
    </source>
</evidence>
<dbReference type="Gene3D" id="3.40.710.10">
    <property type="entry name" value="DD-peptidase/beta-lactamase superfamily"/>
    <property type="match status" value="1"/>
</dbReference>
<dbReference type="STRING" id="67365.GCA_001704635_05625"/>
<keyword evidence="3" id="KW-1185">Reference proteome</keyword>
<protein>
    <submittedName>
        <fullName evidence="2">Beta-lactamase</fullName>
    </submittedName>
</protein>
<dbReference type="EMBL" id="ASQP01000554">
    <property type="protein sequence ID" value="OMI33228.1"/>
    <property type="molecule type" value="Genomic_DNA"/>
</dbReference>
<proteinExistence type="predicted"/>
<dbReference type="InterPro" id="IPR050491">
    <property type="entry name" value="AmpC-like"/>
</dbReference>
<feature type="domain" description="Beta-lactamase-related" evidence="1">
    <location>
        <begin position="81"/>
        <end position="374"/>
    </location>
</feature>
<dbReference type="GeneID" id="96743211"/>
<organism evidence="2 3">
    <name type="scientific">Streptomyces sparsogenes DSM 40356</name>
    <dbReference type="NCBI Taxonomy" id="1331668"/>
    <lineage>
        <taxon>Bacteria</taxon>
        <taxon>Bacillati</taxon>
        <taxon>Actinomycetota</taxon>
        <taxon>Actinomycetes</taxon>
        <taxon>Kitasatosporales</taxon>
        <taxon>Streptomycetaceae</taxon>
        <taxon>Streptomyces</taxon>
    </lineage>
</organism>
<dbReference type="PANTHER" id="PTHR46825">
    <property type="entry name" value="D-ALANYL-D-ALANINE-CARBOXYPEPTIDASE/ENDOPEPTIDASE AMPH"/>
    <property type="match status" value="1"/>
</dbReference>
<evidence type="ECO:0000313" key="2">
    <source>
        <dbReference type="EMBL" id="OMI33228.1"/>
    </source>
</evidence>
<dbReference type="Proteomes" id="UP000186168">
    <property type="component" value="Unassembled WGS sequence"/>
</dbReference>
<name>A0A1R1S4N5_9ACTN</name>
<dbReference type="InterPro" id="IPR001466">
    <property type="entry name" value="Beta-lactam-related"/>
</dbReference>
<dbReference type="AlphaFoldDB" id="A0A1R1S4N5"/>
<dbReference type="SUPFAM" id="SSF56601">
    <property type="entry name" value="beta-lactamase/transpeptidase-like"/>
    <property type="match status" value="1"/>
</dbReference>
<dbReference type="PANTHER" id="PTHR46825:SF7">
    <property type="entry name" value="D-ALANYL-D-ALANINE CARBOXYPEPTIDASE"/>
    <property type="match status" value="1"/>
</dbReference>
<gene>
    <name evidence="2" type="ORF">SPAR_42509</name>
</gene>
<dbReference type="RefSeq" id="WP_065961034.1">
    <property type="nucleotide sequence ID" value="NZ_ASQP01000554.1"/>
</dbReference>
<dbReference type="Pfam" id="PF00144">
    <property type="entry name" value="Beta-lactamase"/>
    <property type="match status" value="1"/>
</dbReference>
<dbReference type="InterPro" id="IPR012338">
    <property type="entry name" value="Beta-lactam/transpept-like"/>
</dbReference>
<accession>A0A1R1S4N5</accession>
<reference evidence="2 3" key="1">
    <citation type="submission" date="2013-05" db="EMBL/GenBank/DDBJ databases">
        <title>Genome sequence of Streptomyces sparsogenes DSM 40356.</title>
        <authorList>
            <person name="Coyne S."/>
            <person name="Seebeck F.P."/>
        </authorList>
    </citation>
    <scope>NUCLEOTIDE SEQUENCE [LARGE SCALE GENOMIC DNA]</scope>
    <source>
        <strain evidence="2 3">DSM 40356</strain>
    </source>
</reference>